<name>A0A497Y7I0_9SPHI</name>
<dbReference type="EMBL" id="RCCK01000010">
    <property type="protein sequence ID" value="RLJ79532.1"/>
    <property type="molecule type" value="Genomic_DNA"/>
</dbReference>
<dbReference type="Proteomes" id="UP000297429">
    <property type="component" value="Unassembled WGS sequence"/>
</dbReference>
<dbReference type="SUPFAM" id="SSF51206">
    <property type="entry name" value="cAMP-binding domain-like"/>
    <property type="match status" value="1"/>
</dbReference>
<dbReference type="Gene3D" id="2.60.120.10">
    <property type="entry name" value="Jelly Rolls"/>
    <property type="match status" value="1"/>
</dbReference>
<organism evidence="1 3">
    <name type="scientific">Pedobacter alluvionis</name>
    <dbReference type="NCBI Taxonomy" id="475253"/>
    <lineage>
        <taxon>Bacteria</taxon>
        <taxon>Pseudomonadati</taxon>
        <taxon>Bacteroidota</taxon>
        <taxon>Sphingobacteriia</taxon>
        <taxon>Sphingobacteriales</taxon>
        <taxon>Sphingobacteriaceae</taxon>
        <taxon>Pedobacter</taxon>
    </lineage>
</organism>
<evidence type="ECO:0000313" key="1">
    <source>
        <dbReference type="EMBL" id="RLJ79532.1"/>
    </source>
</evidence>
<dbReference type="RefSeq" id="WP_132403969.1">
    <property type="nucleotide sequence ID" value="NZ_RCCK01000010.1"/>
</dbReference>
<reference evidence="1 3" key="1">
    <citation type="submission" date="2018-10" db="EMBL/GenBank/DDBJ databases">
        <title>Genomic Encyclopedia of Archaeal and Bacterial Type Strains, Phase II (KMG-II): from individual species to whole genera.</title>
        <authorList>
            <person name="Goeker M."/>
        </authorList>
    </citation>
    <scope>NUCLEOTIDE SEQUENCE [LARGE SCALE GENOMIC DNA]</scope>
    <source>
        <strain evidence="1 3">DSM 19624</strain>
    </source>
</reference>
<gene>
    <name evidence="1" type="ORF">BCL90_0235</name>
    <name evidence="2" type="ORF">E3V97_09600</name>
</gene>
<sequence>MSIIRTPPYLTPLFNYLQQYHPVSQEYMDAYIGSAYELTIKKTKFVLSPLHANECMYFIVKGLLRNFIRHGGKDITTRISFEDEFVCAISNPAKQEKYSAEYIQAMENCILIAIPYGLLNSLYDRFPETNIIGRKLMAIESFKASERANLARIPKASDRYEILMKNYPKIFNRMPLHYLASYLGMRNETLSRVRAVCALEKTFY</sequence>
<evidence type="ECO:0000313" key="4">
    <source>
        <dbReference type="Proteomes" id="UP000297429"/>
    </source>
</evidence>
<keyword evidence="4" id="KW-1185">Reference proteome</keyword>
<evidence type="ECO:0000313" key="2">
    <source>
        <dbReference type="EMBL" id="TFB30878.1"/>
    </source>
</evidence>
<dbReference type="EMBL" id="SOPX01000002">
    <property type="protein sequence ID" value="TFB30878.1"/>
    <property type="molecule type" value="Genomic_DNA"/>
</dbReference>
<protein>
    <submittedName>
        <fullName evidence="1">CRP-like cAMP-binding protein</fullName>
    </submittedName>
    <submittedName>
        <fullName evidence="2">Crp/Fnr family transcriptional regulator</fullName>
    </submittedName>
</protein>
<reference evidence="2 4" key="2">
    <citation type="submission" date="2019-03" db="EMBL/GenBank/DDBJ databases">
        <authorList>
            <person name="He R.-H."/>
        </authorList>
    </citation>
    <scope>NUCLEOTIDE SEQUENCE [LARGE SCALE GENOMIC DNA]</scope>
    <source>
        <strain evidence="2 4">DSM 19624</strain>
    </source>
</reference>
<dbReference type="InterPro" id="IPR018490">
    <property type="entry name" value="cNMP-bd_dom_sf"/>
</dbReference>
<dbReference type="AlphaFoldDB" id="A0A497Y7I0"/>
<dbReference type="Proteomes" id="UP000273898">
    <property type="component" value="Unassembled WGS sequence"/>
</dbReference>
<dbReference type="InterPro" id="IPR014710">
    <property type="entry name" value="RmlC-like_jellyroll"/>
</dbReference>
<evidence type="ECO:0000313" key="3">
    <source>
        <dbReference type="Proteomes" id="UP000273898"/>
    </source>
</evidence>
<comment type="caution">
    <text evidence="1">The sequence shown here is derived from an EMBL/GenBank/DDBJ whole genome shotgun (WGS) entry which is preliminary data.</text>
</comment>
<proteinExistence type="predicted"/>
<accession>A0A497Y7I0</accession>
<dbReference type="OrthoDB" id="680421at2"/>